<sequence length="165" mass="17206">HARVAAGWAADTGQALTQTEACLLLADLAEERDAAHLADDLVRRALVVAGAERVVRPFVTPGAPGQAALARVLPGRGDALSAVLAERVGAPEPAPEPEPLAVPLTDRELSVLAALPSMASNTEIADELFVSVNTVKAHLKSLYRKLDVQTRRAAVARGRSLGLLG</sequence>
<reference evidence="5 6" key="1">
    <citation type="submission" date="2019-05" db="EMBL/GenBank/DDBJ databases">
        <title>Genome sequence of Cellulomonas hominis strain CS1.</title>
        <authorList>
            <person name="Belmont J."/>
            <person name="Maclea K.S."/>
        </authorList>
    </citation>
    <scope>NUCLEOTIDE SEQUENCE [LARGE SCALE GENOMIC DNA]</scope>
    <source>
        <strain evidence="5 6">CS1</strain>
    </source>
</reference>
<dbReference type="SMART" id="SM00421">
    <property type="entry name" value="HTH_LUXR"/>
    <property type="match status" value="1"/>
</dbReference>
<keyword evidence="2" id="KW-0238">DNA-binding</keyword>
<dbReference type="AlphaFoldDB" id="A0A7Z8JWJ9"/>
<dbReference type="CDD" id="cd06170">
    <property type="entry name" value="LuxR_C_like"/>
    <property type="match status" value="1"/>
</dbReference>
<proteinExistence type="predicted"/>
<keyword evidence="1" id="KW-0805">Transcription regulation</keyword>
<dbReference type="RefSeq" id="WP_195969343.1">
    <property type="nucleotide sequence ID" value="NZ_SZYE01000211.1"/>
</dbReference>
<comment type="caution">
    <text evidence="5">The sequence shown here is derived from an EMBL/GenBank/DDBJ whole genome shotgun (WGS) entry which is preliminary data.</text>
</comment>
<dbReference type="PROSITE" id="PS50043">
    <property type="entry name" value="HTH_LUXR_2"/>
    <property type="match status" value="1"/>
</dbReference>
<dbReference type="InterPro" id="IPR036388">
    <property type="entry name" value="WH-like_DNA-bd_sf"/>
</dbReference>
<protein>
    <submittedName>
        <fullName evidence="5">Response regulator transcription factor</fullName>
    </submittedName>
</protein>
<evidence type="ECO:0000256" key="3">
    <source>
        <dbReference type="ARBA" id="ARBA00023163"/>
    </source>
</evidence>
<evidence type="ECO:0000256" key="2">
    <source>
        <dbReference type="ARBA" id="ARBA00023125"/>
    </source>
</evidence>
<accession>A0A7Z8JWJ9</accession>
<dbReference type="PANTHER" id="PTHR44688:SF25">
    <property type="entry name" value="HTH LUXR-TYPE DOMAIN-CONTAINING PROTEIN"/>
    <property type="match status" value="1"/>
</dbReference>
<dbReference type="InterPro" id="IPR016032">
    <property type="entry name" value="Sig_transdc_resp-reg_C-effctor"/>
</dbReference>
<dbReference type="InterPro" id="IPR000792">
    <property type="entry name" value="Tscrpt_reg_LuxR_C"/>
</dbReference>
<feature type="domain" description="HTH luxR-type" evidence="4">
    <location>
        <begin position="97"/>
        <end position="162"/>
    </location>
</feature>
<feature type="non-terminal residue" evidence="5">
    <location>
        <position position="1"/>
    </location>
</feature>
<gene>
    <name evidence="5" type="ORF">FA014_17240</name>
</gene>
<dbReference type="PRINTS" id="PR00038">
    <property type="entry name" value="HTHLUXR"/>
</dbReference>
<dbReference type="EMBL" id="SZYE01000211">
    <property type="protein sequence ID" value="TKR22284.1"/>
    <property type="molecule type" value="Genomic_DNA"/>
</dbReference>
<evidence type="ECO:0000313" key="6">
    <source>
        <dbReference type="Proteomes" id="UP000308121"/>
    </source>
</evidence>
<evidence type="ECO:0000259" key="4">
    <source>
        <dbReference type="PROSITE" id="PS50043"/>
    </source>
</evidence>
<dbReference type="SUPFAM" id="SSF46894">
    <property type="entry name" value="C-terminal effector domain of the bipartite response regulators"/>
    <property type="match status" value="1"/>
</dbReference>
<name>A0A7Z8JWJ9_9CELL</name>
<organism evidence="5 6">
    <name type="scientific">Cellulomonas hominis</name>
    <dbReference type="NCBI Taxonomy" id="156981"/>
    <lineage>
        <taxon>Bacteria</taxon>
        <taxon>Bacillati</taxon>
        <taxon>Actinomycetota</taxon>
        <taxon>Actinomycetes</taxon>
        <taxon>Micrococcales</taxon>
        <taxon>Cellulomonadaceae</taxon>
        <taxon>Cellulomonas</taxon>
    </lineage>
</organism>
<dbReference type="Gene3D" id="1.10.10.10">
    <property type="entry name" value="Winged helix-like DNA-binding domain superfamily/Winged helix DNA-binding domain"/>
    <property type="match status" value="1"/>
</dbReference>
<dbReference type="GO" id="GO:0006355">
    <property type="term" value="P:regulation of DNA-templated transcription"/>
    <property type="evidence" value="ECO:0007669"/>
    <property type="project" value="InterPro"/>
</dbReference>
<evidence type="ECO:0000256" key="1">
    <source>
        <dbReference type="ARBA" id="ARBA00023015"/>
    </source>
</evidence>
<dbReference type="Proteomes" id="UP000308121">
    <property type="component" value="Unassembled WGS sequence"/>
</dbReference>
<dbReference type="GO" id="GO:0003677">
    <property type="term" value="F:DNA binding"/>
    <property type="evidence" value="ECO:0007669"/>
    <property type="project" value="UniProtKB-KW"/>
</dbReference>
<dbReference type="Pfam" id="PF00196">
    <property type="entry name" value="GerE"/>
    <property type="match status" value="1"/>
</dbReference>
<dbReference type="PANTHER" id="PTHR44688">
    <property type="entry name" value="DNA-BINDING TRANSCRIPTIONAL ACTIVATOR DEVR_DOSR"/>
    <property type="match status" value="1"/>
</dbReference>
<keyword evidence="3" id="KW-0804">Transcription</keyword>
<evidence type="ECO:0000313" key="5">
    <source>
        <dbReference type="EMBL" id="TKR22284.1"/>
    </source>
</evidence>